<dbReference type="EMBL" id="JAYGIE010000039">
    <property type="protein sequence ID" value="MEA5477827.1"/>
    <property type="molecule type" value="Genomic_DNA"/>
</dbReference>
<dbReference type="NCBIfam" id="TIGR01784">
    <property type="entry name" value="T_den_put_tspse"/>
    <property type="match status" value="1"/>
</dbReference>
<dbReference type="InterPro" id="IPR010106">
    <property type="entry name" value="RpnA"/>
</dbReference>
<evidence type="ECO:0000259" key="1">
    <source>
        <dbReference type="Pfam" id="PF14261"/>
    </source>
</evidence>
<dbReference type="RefSeq" id="WP_323261441.1">
    <property type="nucleotide sequence ID" value="NZ_JAYGIE010000039.1"/>
</dbReference>
<gene>
    <name evidence="2" type="ORF">VB774_09360</name>
</gene>
<sequence>MFDNICKFLAETYSTDMASWLLGEPIPLTQVQPQELAVEPIRADSLILLEAEGLLLHLEFQTKVDPQIPFRMLDYWVRGKRRFPDKKIRQFVIYLKETSSDVVFQQEFQDDSTYHRFEVIRLWEQPVTKFLEFTGMLPFAILVNEGDKEQLLQDIAQKIDEIPEQKTRQIVGAATYVLAGLVLDKNIIKQILRRDIMRESVTYQEILEEGRLEGEVKGRKEGEVKGRKEGEIKGRKQGLLTIILRLLTRKFGNLPPKMHTRIARLQIPRLESLAEAILDFESVADLELWLNKKK</sequence>
<evidence type="ECO:0000313" key="3">
    <source>
        <dbReference type="Proteomes" id="UP001301388"/>
    </source>
</evidence>
<dbReference type="PANTHER" id="PTHR34613:SF1">
    <property type="entry name" value="SLL6017 PROTEIN"/>
    <property type="match status" value="1"/>
</dbReference>
<dbReference type="PANTHER" id="PTHR34613">
    <property type="entry name" value="SLL0800 PROTEIN"/>
    <property type="match status" value="1"/>
</dbReference>
<keyword evidence="3" id="KW-1185">Reference proteome</keyword>
<reference evidence="2 3" key="1">
    <citation type="submission" date="2023-12" db="EMBL/GenBank/DDBJ databases">
        <title>Baltic Sea Cyanobacteria.</title>
        <authorList>
            <person name="Delbaje E."/>
            <person name="Fewer D.P."/>
            <person name="Shishido T.K."/>
        </authorList>
    </citation>
    <scope>NUCLEOTIDE SEQUENCE [LARGE SCALE GENOMIC DNA]</scope>
    <source>
        <strain evidence="2 3">UHCC 0370</strain>
    </source>
</reference>
<name>A0ABU5THV6_9CYAN</name>
<feature type="domain" description="DUF4351" evidence="1">
    <location>
        <begin position="233"/>
        <end position="290"/>
    </location>
</feature>
<proteinExistence type="predicted"/>
<protein>
    <submittedName>
        <fullName evidence="2">Rpn family recombination-promoting nuclease/putative transposase</fullName>
    </submittedName>
</protein>
<dbReference type="Proteomes" id="UP001301388">
    <property type="component" value="Unassembled WGS sequence"/>
</dbReference>
<organism evidence="2 3">
    <name type="scientific">Pseudanabaena galeata UHCC 0370</name>
    <dbReference type="NCBI Taxonomy" id="3110310"/>
    <lineage>
        <taxon>Bacteria</taxon>
        <taxon>Bacillati</taxon>
        <taxon>Cyanobacteriota</taxon>
        <taxon>Cyanophyceae</taxon>
        <taxon>Pseudanabaenales</taxon>
        <taxon>Pseudanabaenaceae</taxon>
        <taxon>Pseudanabaena</taxon>
    </lineage>
</organism>
<accession>A0ABU5THV6</accession>
<evidence type="ECO:0000313" key="2">
    <source>
        <dbReference type="EMBL" id="MEA5477827.1"/>
    </source>
</evidence>
<dbReference type="InterPro" id="IPR025587">
    <property type="entry name" value="DUF4351"/>
</dbReference>
<dbReference type="Pfam" id="PF14261">
    <property type="entry name" value="DUF4351"/>
    <property type="match status" value="1"/>
</dbReference>
<comment type="caution">
    <text evidence="2">The sequence shown here is derived from an EMBL/GenBank/DDBJ whole genome shotgun (WGS) entry which is preliminary data.</text>
</comment>